<evidence type="ECO:0000313" key="2">
    <source>
        <dbReference type="Proteomes" id="UP000250235"/>
    </source>
</evidence>
<dbReference type="Proteomes" id="UP000250235">
    <property type="component" value="Unassembled WGS sequence"/>
</dbReference>
<accession>A0A2Z7ABF6</accession>
<dbReference type="EMBL" id="KV019123">
    <property type="protein sequence ID" value="KZV16272.1"/>
    <property type="molecule type" value="Genomic_DNA"/>
</dbReference>
<proteinExistence type="predicted"/>
<name>A0A2Z7ABF6_9LAMI</name>
<organism evidence="1 2">
    <name type="scientific">Dorcoceras hygrometricum</name>
    <dbReference type="NCBI Taxonomy" id="472368"/>
    <lineage>
        <taxon>Eukaryota</taxon>
        <taxon>Viridiplantae</taxon>
        <taxon>Streptophyta</taxon>
        <taxon>Embryophyta</taxon>
        <taxon>Tracheophyta</taxon>
        <taxon>Spermatophyta</taxon>
        <taxon>Magnoliopsida</taxon>
        <taxon>eudicotyledons</taxon>
        <taxon>Gunneridae</taxon>
        <taxon>Pentapetalae</taxon>
        <taxon>asterids</taxon>
        <taxon>lamiids</taxon>
        <taxon>Lamiales</taxon>
        <taxon>Gesneriaceae</taxon>
        <taxon>Didymocarpoideae</taxon>
        <taxon>Trichosporeae</taxon>
        <taxon>Loxocarpinae</taxon>
        <taxon>Dorcoceras</taxon>
    </lineage>
</organism>
<dbReference type="AlphaFoldDB" id="A0A2Z7ABF6"/>
<evidence type="ECO:0008006" key="3">
    <source>
        <dbReference type="Google" id="ProtNLM"/>
    </source>
</evidence>
<evidence type="ECO:0000313" key="1">
    <source>
        <dbReference type="EMBL" id="KZV16272.1"/>
    </source>
</evidence>
<protein>
    <recommendedName>
        <fullName evidence="3">Splicing factor 3B subunit 1-like</fullName>
    </recommendedName>
</protein>
<gene>
    <name evidence="1" type="ORF">F511_35838</name>
</gene>
<reference evidence="1 2" key="1">
    <citation type="journal article" date="2015" name="Proc. Natl. Acad. Sci. U.S.A.">
        <title>The resurrection genome of Boea hygrometrica: A blueprint for survival of dehydration.</title>
        <authorList>
            <person name="Xiao L."/>
            <person name="Yang G."/>
            <person name="Zhang L."/>
            <person name="Yang X."/>
            <person name="Zhao S."/>
            <person name="Ji Z."/>
            <person name="Zhou Q."/>
            <person name="Hu M."/>
            <person name="Wang Y."/>
            <person name="Chen M."/>
            <person name="Xu Y."/>
            <person name="Jin H."/>
            <person name="Xiao X."/>
            <person name="Hu G."/>
            <person name="Bao F."/>
            <person name="Hu Y."/>
            <person name="Wan P."/>
            <person name="Li L."/>
            <person name="Deng X."/>
            <person name="Kuang T."/>
            <person name="Xiang C."/>
            <person name="Zhu J.K."/>
            <person name="Oliver M.J."/>
            <person name="He Y."/>
        </authorList>
    </citation>
    <scope>NUCLEOTIDE SEQUENCE [LARGE SCALE GENOMIC DNA]</scope>
    <source>
        <strain evidence="2">cv. XS01</strain>
    </source>
</reference>
<keyword evidence="2" id="KW-1185">Reference proteome</keyword>
<sequence>MEDAGMVQMFKSLESSVLRGFLGCSSTIYEAALVELFHNSLVRDDNVVSAVQGKSIEISEELFAGTFELPIEGLTEMTDDMVTPASKQARGFAVQICILLNGAPDLELGESKEFPHLKILIAKTVGTYVAKNKNIAVVIPAATTKAQRRRAQKRKLVLKECSDDELVENIIHQVVLKTAGTEPVETESRIDVSAITNDDDALCSKVLSIEEGPVVETEKETEKEKEIEPVVNEGINIAKIIVSTDTDSLSKIPEEMMLPSTMAAEPTKIRFGLGIEIKGVKDGYWYKASLPQIDVADKEKAVGALRRIQIPLPGHSGSLKFFSENGQYIKLV</sequence>